<protein>
    <recommendedName>
        <fullName evidence="1">HNH endonuclease 5 domain-containing protein</fullName>
    </recommendedName>
</protein>
<reference evidence="2 3" key="1">
    <citation type="submission" date="2018-11" db="EMBL/GenBank/DDBJ databases">
        <title>Proposal to divide the Flavobacteriaceae and reorganize its genera based on Amino Acid Identity values calculated from whole genome sequences.</title>
        <authorList>
            <person name="Nicholson A.C."/>
            <person name="Gulvik C.A."/>
            <person name="Whitney A.M."/>
            <person name="Humrighouse B.W."/>
            <person name="Bell M."/>
            <person name="Holmes B."/>
            <person name="Steigerwalt A."/>
            <person name="Villarma A."/>
            <person name="Sheth M."/>
            <person name="Batra D."/>
            <person name="Pryor J."/>
            <person name="Bernardet J.-F."/>
            <person name="Hugo C."/>
            <person name="Kampfer P."/>
            <person name="Newman J."/>
            <person name="Mcquiston J.R."/>
        </authorList>
    </citation>
    <scope>NUCLEOTIDE SEQUENCE [LARGE SCALE GENOMIC DNA]</scope>
    <source>
        <strain evidence="2 3">G0211</strain>
    </source>
</reference>
<dbReference type="Proteomes" id="UP000269076">
    <property type="component" value="Chromosome"/>
</dbReference>
<dbReference type="RefSeq" id="WP_123885176.1">
    <property type="nucleotide sequence ID" value="NZ_CP033928.1"/>
</dbReference>
<feature type="domain" description="HNH endonuclease 5" evidence="1">
    <location>
        <begin position="4"/>
        <end position="47"/>
    </location>
</feature>
<proteinExistence type="predicted"/>
<gene>
    <name evidence="2" type="ORF">EG340_03110</name>
</gene>
<dbReference type="EMBL" id="CP033928">
    <property type="protein sequence ID" value="AZA60089.1"/>
    <property type="molecule type" value="Genomic_DNA"/>
</dbReference>
<organism evidence="2 3">
    <name type="scientific">Chryseobacterium indoltheticum</name>
    <dbReference type="NCBI Taxonomy" id="254"/>
    <lineage>
        <taxon>Bacteria</taxon>
        <taxon>Pseudomonadati</taxon>
        <taxon>Bacteroidota</taxon>
        <taxon>Flavobacteriia</taxon>
        <taxon>Flavobacteriales</taxon>
        <taxon>Weeksellaceae</taxon>
        <taxon>Chryseobacterium group</taxon>
        <taxon>Chryseobacterium</taxon>
    </lineage>
</organism>
<dbReference type="AlphaFoldDB" id="A0A3G6N4Z4"/>
<accession>A0A3G6N4Z4</accession>
<evidence type="ECO:0000313" key="3">
    <source>
        <dbReference type="Proteomes" id="UP000269076"/>
    </source>
</evidence>
<sequence length="254" mass="30706">MKICIWCSKKENYVTFKKLAHTIPQSLGGKLTCENVCDSCNEFFGRKERGLPAVEVALKEVLNTSKYLLLTQHKDIKLSRFKSEYFNFNYKNDSRTFKFKMGYKLRANFQSEFARRFRRGIYKVFLEERERQIGDAHNDRFNFIREFSRYNLNDYPVFVQVPKFKAVLYNTEDLLMPQIRFTEHSEEIDKEYRFYNYPLMGHSIVIPTSNQFMEDRFNAYLNYLRKTDDPFGSELMPINNIEHLDFRFNYMNRR</sequence>
<name>A0A3G6N4Z4_9FLAO</name>
<evidence type="ECO:0000259" key="1">
    <source>
        <dbReference type="Pfam" id="PF14279"/>
    </source>
</evidence>
<evidence type="ECO:0000313" key="2">
    <source>
        <dbReference type="EMBL" id="AZA60089.1"/>
    </source>
</evidence>
<dbReference type="InterPro" id="IPR029471">
    <property type="entry name" value="HNH_5"/>
</dbReference>
<dbReference type="Pfam" id="PF14279">
    <property type="entry name" value="HNH_5"/>
    <property type="match status" value="1"/>
</dbReference>